<dbReference type="AlphaFoldDB" id="A0A923NCG8"/>
<accession>A0A923NCG8</accession>
<reference evidence="1" key="1">
    <citation type="submission" date="2020-08" db="EMBL/GenBank/DDBJ databases">
        <title>Pontibacter sp. SD6 16S ribosomal RNA gene Genome sequencing and assembly.</title>
        <authorList>
            <person name="Kang M."/>
        </authorList>
    </citation>
    <scope>NUCLEOTIDE SEQUENCE</scope>
    <source>
        <strain evidence="1">SD6</strain>
    </source>
</reference>
<dbReference type="RefSeq" id="WP_187068895.1">
    <property type="nucleotide sequence ID" value="NZ_JACRVF010000007.1"/>
</dbReference>
<sequence>MRDNRVQAALEELGYELEGSLASKLFHNIKLYMLYNDRDSFMSMLNYRSNLEPLERIKEDYFLFKFMLKQMKSKSPAKLLGFISDRKFVD</sequence>
<dbReference type="EMBL" id="JACRVF010000007">
    <property type="protein sequence ID" value="MBC5994862.1"/>
    <property type="molecule type" value="Genomic_DNA"/>
</dbReference>
<proteinExistence type="predicted"/>
<evidence type="ECO:0000313" key="2">
    <source>
        <dbReference type="Proteomes" id="UP000603640"/>
    </source>
</evidence>
<name>A0A923NCG8_9BACT</name>
<organism evidence="1 2">
    <name type="scientific">Pontibacter cellulosilyticus</name>
    <dbReference type="NCBI Taxonomy" id="1720253"/>
    <lineage>
        <taxon>Bacteria</taxon>
        <taxon>Pseudomonadati</taxon>
        <taxon>Bacteroidota</taxon>
        <taxon>Cytophagia</taxon>
        <taxon>Cytophagales</taxon>
        <taxon>Hymenobacteraceae</taxon>
        <taxon>Pontibacter</taxon>
    </lineage>
</organism>
<dbReference type="Proteomes" id="UP000603640">
    <property type="component" value="Unassembled WGS sequence"/>
</dbReference>
<protein>
    <submittedName>
        <fullName evidence="1">Uncharacterized protein</fullName>
    </submittedName>
</protein>
<gene>
    <name evidence="1" type="ORF">H8S84_18605</name>
</gene>
<evidence type="ECO:0000313" key="1">
    <source>
        <dbReference type="EMBL" id="MBC5994862.1"/>
    </source>
</evidence>
<comment type="caution">
    <text evidence="1">The sequence shown here is derived from an EMBL/GenBank/DDBJ whole genome shotgun (WGS) entry which is preliminary data.</text>
</comment>
<keyword evidence="2" id="KW-1185">Reference proteome</keyword>